<comment type="function">
    <text evidence="4">Involved in ubiquitination and subsequent proteasomal degradation of target proteins. Together with CUL1, RBX1 and a F-box protein, it forms a SCF E3 ubiquitin ligase complex. The functional specificity of this complex depends on the type of F-box protein. In the SCF complex, it serves as an adapter that links the F-box protein to CUL1.</text>
</comment>
<dbReference type="SUPFAM" id="SSF54695">
    <property type="entry name" value="POZ domain"/>
    <property type="match status" value="1"/>
</dbReference>
<comment type="caution">
    <text evidence="8">The sequence shown here is derived from an EMBL/GenBank/DDBJ whole genome shotgun (WGS) entry which is preliminary data.</text>
</comment>
<dbReference type="InterPro" id="IPR036296">
    <property type="entry name" value="SKP1-like_dim_sf"/>
</dbReference>
<keyword evidence="9" id="KW-1185">Reference proteome</keyword>
<dbReference type="EMBL" id="JAKUCV010005784">
    <property type="protein sequence ID" value="KAJ4829865.1"/>
    <property type="molecule type" value="Genomic_DNA"/>
</dbReference>
<dbReference type="InterPro" id="IPR016072">
    <property type="entry name" value="Skp1_comp_dimer"/>
</dbReference>
<gene>
    <name evidence="8" type="ORF">Tsubulata_013123</name>
</gene>
<evidence type="ECO:0000256" key="1">
    <source>
        <dbReference type="ARBA" id="ARBA00004906"/>
    </source>
</evidence>
<dbReference type="PIRSF" id="PIRSF028729">
    <property type="entry name" value="E3_ubiquit_lig_SCF_Skp"/>
    <property type="match status" value="1"/>
</dbReference>
<dbReference type="PANTHER" id="PTHR11165">
    <property type="entry name" value="SKP1"/>
    <property type="match status" value="1"/>
</dbReference>
<dbReference type="InterPro" id="IPR001232">
    <property type="entry name" value="SKP1-like"/>
</dbReference>
<dbReference type="InterPro" id="IPR011333">
    <property type="entry name" value="SKP1/BTB/POZ_sf"/>
</dbReference>
<accession>A0A9Q0FFN7</accession>
<evidence type="ECO:0000256" key="5">
    <source>
        <dbReference type="SAM" id="MobiDB-lite"/>
    </source>
</evidence>
<evidence type="ECO:0000256" key="3">
    <source>
        <dbReference type="ARBA" id="ARBA00022786"/>
    </source>
</evidence>
<dbReference type="SUPFAM" id="SSF81382">
    <property type="entry name" value="Skp1 dimerisation domain-like"/>
    <property type="match status" value="1"/>
</dbReference>
<feature type="domain" description="SKP1 component dimerisation" evidence="6">
    <location>
        <begin position="128"/>
        <end position="175"/>
    </location>
</feature>
<dbReference type="Gene3D" id="3.30.710.10">
    <property type="entry name" value="Potassium Channel Kv1.1, Chain A"/>
    <property type="match status" value="1"/>
</dbReference>
<evidence type="ECO:0000259" key="7">
    <source>
        <dbReference type="Pfam" id="PF03931"/>
    </source>
</evidence>
<dbReference type="SMART" id="SM00512">
    <property type="entry name" value="Skp1"/>
    <property type="match status" value="1"/>
</dbReference>
<reference evidence="8" key="2">
    <citation type="journal article" date="2023" name="Plants (Basel)">
        <title>Annotation of the Turnera subulata (Passifloraceae) Draft Genome Reveals the S-Locus Evolved after the Divergence of Turneroideae from Passifloroideae in a Stepwise Manner.</title>
        <authorList>
            <person name="Henning P.M."/>
            <person name="Roalson E.H."/>
            <person name="Mir W."/>
            <person name="McCubbin A.G."/>
            <person name="Shore J.S."/>
        </authorList>
    </citation>
    <scope>NUCLEOTIDE SEQUENCE</scope>
    <source>
        <strain evidence="8">F60SS</strain>
    </source>
</reference>
<comment type="similarity">
    <text evidence="2 4">Belongs to the SKP1 family.</text>
</comment>
<evidence type="ECO:0000313" key="9">
    <source>
        <dbReference type="Proteomes" id="UP001141552"/>
    </source>
</evidence>
<dbReference type="AlphaFoldDB" id="A0A9Q0FFN7"/>
<dbReference type="Pfam" id="PF03931">
    <property type="entry name" value="Skp1_POZ"/>
    <property type="match status" value="1"/>
</dbReference>
<dbReference type="InterPro" id="IPR016073">
    <property type="entry name" value="Skp1_comp_POZ"/>
</dbReference>
<feature type="domain" description="SKP1 component POZ" evidence="7">
    <location>
        <begin position="27"/>
        <end position="87"/>
    </location>
</feature>
<feature type="compositionally biased region" description="Low complexity" evidence="5">
    <location>
        <begin position="11"/>
        <end position="22"/>
    </location>
</feature>
<evidence type="ECO:0000313" key="8">
    <source>
        <dbReference type="EMBL" id="KAJ4829865.1"/>
    </source>
</evidence>
<evidence type="ECO:0000259" key="6">
    <source>
        <dbReference type="Pfam" id="PF01466"/>
    </source>
</evidence>
<sequence>MSAQQKPDSSAAAPAPAPTAAPETKRKITLKSADGELFSVDEDVAMEFATVKRFFEDNTALTDTEERVVPLPNAHSKQLGMAITFCRTVVELKGNEEARKSFEESFVREKSNSELKGLILVGNYLEVKHMLDVLSQGAADRIKDKSVEYARKFFGIENDFTPEEEARVRAENQWAFLNVDQAEYVD</sequence>
<reference evidence="8" key="1">
    <citation type="submission" date="2022-02" db="EMBL/GenBank/DDBJ databases">
        <authorList>
            <person name="Henning P.M."/>
            <person name="McCubbin A.G."/>
            <person name="Shore J.S."/>
        </authorList>
    </citation>
    <scope>NUCLEOTIDE SEQUENCE</scope>
    <source>
        <strain evidence="8">F60SS</strain>
        <tissue evidence="8">Leaves</tissue>
    </source>
</reference>
<dbReference type="Pfam" id="PF01466">
    <property type="entry name" value="Skp1"/>
    <property type="match status" value="1"/>
</dbReference>
<evidence type="ECO:0000256" key="4">
    <source>
        <dbReference type="PIRNR" id="PIRNR028729"/>
    </source>
</evidence>
<comment type="pathway">
    <text evidence="1 4">Protein modification; protein ubiquitination.</text>
</comment>
<dbReference type="GO" id="GO:0006511">
    <property type="term" value="P:ubiquitin-dependent protein catabolic process"/>
    <property type="evidence" value="ECO:0007669"/>
    <property type="project" value="InterPro"/>
</dbReference>
<organism evidence="8 9">
    <name type="scientific">Turnera subulata</name>
    <dbReference type="NCBI Taxonomy" id="218843"/>
    <lineage>
        <taxon>Eukaryota</taxon>
        <taxon>Viridiplantae</taxon>
        <taxon>Streptophyta</taxon>
        <taxon>Embryophyta</taxon>
        <taxon>Tracheophyta</taxon>
        <taxon>Spermatophyta</taxon>
        <taxon>Magnoliopsida</taxon>
        <taxon>eudicotyledons</taxon>
        <taxon>Gunneridae</taxon>
        <taxon>Pentapetalae</taxon>
        <taxon>rosids</taxon>
        <taxon>fabids</taxon>
        <taxon>Malpighiales</taxon>
        <taxon>Passifloraceae</taxon>
        <taxon>Turnera</taxon>
    </lineage>
</organism>
<comment type="subunit">
    <text evidence="4">Part of a SCF (SKP1-cullin-F-box) protein ligase complex.</text>
</comment>
<evidence type="ECO:0000256" key="2">
    <source>
        <dbReference type="ARBA" id="ARBA00009993"/>
    </source>
</evidence>
<dbReference type="GO" id="GO:0009867">
    <property type="term" value="P:jasmonic acid mediated signaling pathway"/>
    <property type="evidence" value="ECO:0007669"/>
    <property type="project" value="UniProtKB-ARBA"/>
</dbReference>
<keyword evidence="3 4" id="KW-0833">Ubl conjugation pathway</keyword>
<dbReference type="OrthoDB" id="2342932at2759"/>
<protein>
    <recommendedName>
        <fullName evidence="4">SKP1-like protein</fullName>
    </recommendedName>
</protein>
<dbReference type="GO" id="GO:0016567">
    <property type="term" value="P:protein ubiquitination"/>
    <property type="evidence" value="ECO:0007669"/>
    <property type="project" value="UniProtKB-UniRule"/>
</dbReference>
<proteinExistence type="inferred from homology"/>
<dbReference type="InterPro" id="IPR016897">
    <property type="entry name" value="SKP1"/>
</dbReference>
<dbReference type="Proteomes" id="UP001141552">
    <property type="component" value="Unassembled WGS sequence"/>
</dbReference>
<name>A0A9Q0FFN7_9ROSI</name>
<feature type="region of interest" description="Disordered" evidence="5">
    <location>
        <begin position="1"/>
        <end position="27"/>
    </location>
</feature>